<dbReference type="AlphaFoldDB" id="A0A0L8HP42"/>
<dbReference type="OrthoDB" id="2526284at2759"/>
<dbReference type="PANTHER" id="PTHR21461">
    <property type="entry name" value="GLYCOSYLTRANSFERASE FAMILY 92 PROTEIN"/>
    <property type="match status" value="1"/>
</dbReference>
<evidence type="ECO:0000256" key="4">
    <source>
        <dbReference type="ARBA" id="ARBA00022679"/>
    </source>
</evidence>
<dbReference type="GO" id="GO:0016020">
    <property type="term" value="C:membrane"/>
    <property type="evidence" value="ECO:0007669"/>
    <property type="project" value="UniProtKB-SubCell"/>
</dbReference>
<protein>
    <recommendedName>
        <fullName evidence="8">Glycosyltransferase family 92 protein</fullName>
        <ecNumber evidence="8">2.4.1.-</ecNumber>
    </recommendedName>
</protein>
<evidence type="ECO:0000256" key="2">
    <source>
        <dbReference type="ARBA" id="ARBA00007647"/>
    </source>
</evidence>
<keyword evidence="6" id="KW-1133">Transmembrane helix</keyword>
<accession>A0A0L8HP42</accession>
<comment type="subcellular location">
    <subcellularLocation>
        <location evidence="1">Membrane</location>
        <topology evidence="1">Single-pass membrane protein</topology>
    </subcellularLocation>
</comment>
<keyword evidence="4 8" id="KW-0808">Transferase</keyword>
<keyword evidence="3 8" id="KW-0328">Glycosyltransferase</keyword>
<dbReference type="PANTHER" id="PTHR21461:SF69">
    <property type="entry name" value="GLYCOSYLTRANSFERASE FAMILY 92 PROTEIN"/>
    <property type="match status" value="1"/>
</dbReference>
<dbReference type="Pfam" id="PF01697">
    <property type="entry name" value="Glyco_transf_92"/>
    <property type="match status" value="1"/>
</dbReference>
<dbReference type="EMBL" id="KQ417641">
    <property type="protein sequence ID" value="KOF90949.1"/>
    <property type="molecule type" value="Genomic_DNA"/>
</dbReference>
<reference evidence="9" key="1">
    <citation type="submission" date="2015-07" db="EMBL/GenBank/DDBJ databases">
        <title>MeaNS - Measles Nucleotide Surveillance Program.</title>
        <authorList>
            <person name="Tran T."/>
            <person name="Druce J."/>
        </authorList>
    </citation>
    <scope>NUCLEOTIDE SEQUENCE</scope>
    <source>
        <strain evidence="9">UCB-OBI-ISO-001</strain>
        <tissue evidence="9">Gonad</tissue>
    </source>
</reference>
<evidence type="ECO:0000256" key="6">
    <source>
        <dbReference type="ARBA" id="ARBA00022989"/>
    </source>
</evidence>
<keyword evidence="7" id="KW-0472">Membrane</keyword>
<dbReference type="EC" id="2.4.1.-" evidence="8"/>
<organism evidence="9">
    <name type="scientific">Octopus bimaculoides</name>
    <name type="common">California two-spotted octopus</name>
    <dbReference type="NCBI Taxonomy" id="37653"/>
    <lineage>
        <taxon>Eukaryota</taxon>
        <taxon>Metazoa</taxon>
        <taxon>Spiralia</taxon>
        <taxon>Lophotrochozoa</taxon>
        <taxon>Mollusca</taxon>
        <taxon>Cephalopoda</taxon>
        <taxon>Coleoidea</taxon>
        <taxon>Octopodiformes</taxon>
        <taxon>Octopoda</taxon>
        <taxon>Incirrata</taxon>
        <taxon>Octopodidae</taxon>
        <taxon>Octopus</taxon>
    </lineage>
</organism>
<gene>
    <name evidence="9" type="ORF">OCBIM_22010094mg</name>
</gene>
<comment type="similarity">
    <text evidence="2 8">Belongs to the glycosyltransferase 92 family.</text>
</comment>
<evidence type="ECO:0000313" key="9">
    <source>
        <dbReference type="EMBL" id="KOF90949.1"/>
    </source>
</evidence>
<name>A0A0L8HP42_OCTBM</name>
<evidence type="ECO:0000256" key="1">
    <source>
        <dbReference type="ARBA" id="ARBA00004167"/>
    </source>
</evidence>
<sequence>MEGLNLHNFKTENLYYRYSVVPDLLPVTSSVHYTNLKKTGKKNFTVCLSPLHSNYDRMDELVEWMEINKIFGADYFIFYNYSIGQNVTAIIKKYAEEGLSETVEWKIPFKTGGGSEIHYFGQLAAINDCLYRNMYRTKFIVFIDADEIIVPKKHRDWMTFIDSLKHATNIGAYIFRCTFFRKEWEDTKENFTGRDLAEKYNIISLLKLDREPKIHPVYIRSKTIVNPLKVETVGIHNIWTFRTGYVASEIGLSQGLVHHYRNWQNPKDKQKVHDHSILAYKDSIIKRITERWKILEEVLQEVKQ</sequence>
<evidence type="ECO:0000256" key="7">
    <source>
        <dbReference type="ARBA" id="ARBA00023136"/>
    </source>
</evidence>
<keyword evidence="5" id="KW-0812">Transmembrane</keyword>
<dbReference type="InterPro" id="IPR008166">
    <property type="entry name" value="Glyco_transf_92"/>
</dbReference>
<evidence type="ECO:0000256" key="3">
    <source>
        <dbReference type="ARBA" id="ARBA00022676"/>
    </source>
</evidence>
<evidence type="ECO:0000256" key="5">
    <source>
        <dbReference type="ARBA" id="ARBA00022692"/>
    </source>
</evidence>
<dbReference type="GO" id="GO:0016757">
    <property type="term" value="F:glycosyltransferase activity"/>
    <property type="evidence" value="ECO:0007669"/>
    <property type="project" value="UniProtKB-UniRule"/>
</dbReference>
<evidence type="ECO:0000256" key="8">
    <source>
        <dbReference type="RuleBase" id="RU366017"/>
    </source>
</evidence>
<dbReference type="GO" id="GO:0005737">
    <property type="term" value="C:cytoplasm"/>
    <property type="evidence" value="ECO:0007669"/>
    <property type="project" value="TreeGrafter"/>
</dbReference>
<proteinExistence type="inferred from homology"/>